<keyword evidence="2" id="KW-0964">Secreted</keyword>
<dbReference type="InterPro" id="IPR059100">
    <property type="entry name" value="TSP3_bac"/>
</dbReference>
<proteinExistence type="predicted"/>
<dbReference type="EMBL" id="SSMQ01000075">
    <property type="protein sequence ID" value="TKC98076.1"/>
    <property type="molecule type" value="Genomic_DNA"/>
</dbReference>
<feature type="compositionally biased region" description="Acidic residues" evidence="5">
    <location>
        <begin position="1006"/>
        <end position="1029"/>
    </location>
</feature>
<comment type="caution">
    <text evidence="7">The sequence shown here is derived from an EMBL/GenBank/DDBJ whole genome shotgun (WGS) entry which is preliminary data.</text>
</comment>
<feature type="compositionally biased region" description="Acidic residues" evidence="5">
    <location>
        <begin position="1154"/>
        <end position="1163"/>
    </location>
</feature>
<dbReference type="GO" id="GO:0005509">
    <property type="term" value="F:calcium ion binding"/>
    <property type="evidence" value="ECO:0007669"/>
    <property type="project" value="InterPro"/>
</dbReference>
<feature type="compositionally biased region" description="Acidic residues" evidence="5">
    <location>
        <begin position="1485"/>
        <end position="1497"/>
    </location>
</feature>
<feature type="compositionally biased region" description="Basic and acidic residues" evidence="5">
    <location>
        <begin position="895"/>
        <end position="905"/>
    </location>
</feature>
<dbReference type="SUPFAM" id="SSF103647">
    <property type="entry name" value="TSP type-3 repeat"/>
    <property type="match status" value="2"/>
</dbReference>
<dbReference type="InterPro" id="IPR024038">
    <property type="entry name" value="MYXO-CTERM"/>
</dbReference>
<feature type="compositionally biased region" description="Acidic residues" evidence="5">
    <location>
        <begin position="949"/>
        <end position="961"/>
    </location>
</feature>
<feature type="compositionally biased region" description="Polar residues" evidence="5">
    <location>
        <begin position="779"/>
        <end position="792"/>
    </location>
</feature>
<comment type="subcellular location">
    <subcellularLocation>
        <location evidence="1">Secreted</location>
    </subcellularLocation>
</comment>
<evidence type="ECO:0000256" key="3">
    <source>
        <dbReference type="ARBA" id="ARBA00022729"/>
    </source>
</evidence>
<feature type="compositionally biased region" description="Acidic residues" evidence="5">
    <location>
        <begin position="1258"/>
        <end position="1285"/>
    </location>
</feature>
<feature type="compositionally biased region" description="Basic and acidic residues" evidence="5">
    <location>
        <begin position="1474"/>
        <end position="1484"/>
    </location>
</feature>
<evidence type="ECO:0000313" key="7">
    <source>
        <dbReference type="EMBL" id="TKC98076.1"/>
    </source>
</evidence>
<reference evidence="7 8" key="1">
    <citation type="submission" date="2019-04" db="EMBL/GenBank/DDBJ databases">
        <authorList>
            <person name="Li Y."/>
            <person name="Wang J."/>
        </authorList>
    </citation>
    <scope>NUCLEOTIDE SEQUENCE [LARGE SCALE GENOMIC DNA]</scope>
    <source>
        <strain evidence="7 8">DSM 14668</strain>
    </source>
</reference>
<evidence type="ECO:0000256" key="2">
    <source>
        <dbReference type="ARBA" id="ARBA00022525"/>
    </source>
</evidence>
<feature type="compositionally biased region" description="Acidic residues" evidence="5">
    <location>
        <begin position="1410"/>
        <end position="1419"/>
    </location>
</feature>
<feature type="compositionally biased region" description="Acidic residues" evidence="5">
    <location>
        <begin position="1215"/>
        <end position="1229"/>
    </location>
</feature>
<feature type="compositionally biased region" description="Polar residues" evidence="5">
    <location>
        <begin position="836"/>
        <end position="863"/>
    </location>
</feature>
<evidence type="ECO:0000313" key="8">
    <source>
        <dbReference type="Proteomes" id="UP000309215"/>
    </source>
</evidence>
<keyword evidence="8" id="KW-1185">Reference proteome</keyword>
<feature type="compositionally biased region" description="Acidic residues" evidence="5">
    <location>
        <begin position="982"/>
        <end position="992"/>
    </location>
</feature>
<dbReference type="InterPro" id="IPR018247">
    <property type="entry name" value="EF_Hand_1_Ca_BS"/>
</dbReference>
<feature type="compositionally biased region" description="Acidic residues" evidence="5">
    <location>
        <begin position="736"/>
        <end position="757"/>
    </location>
</feature>
<organism evidence="7 8">
    <name type="scientific">Polyangium fumosum</name>
    <dbReference type="NCBI Taxonomy" id="889272"/>
    <lineage>
        <taxon>Bacteria</taxon>
        <taxon>Pseudomonadati</taxon>
        <taxon>Myxococcota</taxon>
        <taxon>Polyangia</taxon>
        <taxon>Polyangiales</taxon>
        <taxon>Polyangiaceae</taxon>
        <taxon>Polyangium</taxon>
    </lineage>
</organism>
<keyword evidence="6" id="KW-0812">Transmembrane</keyword>
<feature type="region of interest" description="Disordered" evidence="5">
    <location>
        <begin position="1208"/>
        <end position="1331"/>
    </location>
</feature>
<feature type="transmembrane region" description="Helical" evidence="6">
    <location>
        <begin position="46"/>
        <end position="66"/>
    </location>
</feature>
<evidence type="ECO:0000256" key="1">
    <source>
        <dbReference type="ARBA" id="ARBA00004613"/>
    </source>
</evidence>
<dbReference type="PROSITE" id="PS00018">
    <property type="entry name" value="EF_HAND_1"/>
    <property type="match status" value="1"/>
</dbReference>
<gene>
    <name evidence="7" type="ORF">E8A74_42845</name>
</gene>
<dbReference type="OrthoDB" id="5432059at2"/>
<dbReference type="Pfam" id="PF18884">
    <property type="entry name" value="TSP3_bac"/>
    <property type="match status" value="8"/>
</dbReference>
<dbReference type="InterPro" id="IPR021655">
    <property type="entry name" value="Put_metal-bd"/>
</dbReference>
<feature type="region of interest" description="Disordered" evidence="5">
    <location>
        <begin position="1343"/>
        <end position="1526"/>
    </location>
</feature>
<dbReference type="InterPro" id="IPR053180">
    <property type="entry name" value="Ca-binding_acidic-repeat"/>
</dbReference>
<feature type="compositionally biased region" description="Acidic residues" evidence="5">
    <location>
        <begin position="874"/>
        <end position="894"/>
    </location>
</feature>
<dbReference type="PANTHER" id="PTHR37467">
    <property type="entry name" value="EXPORTED CALCIUM-BINDING GLYCOPROTEIN-RELATED"/>
    <property type="match status" value="1"/>
</dbReference>
<sequence length="1620" mass="163230">MRSGGEKREGCAASPLRRVCHRGYVGELYEDLMRTFDSRRRRGRSIALLFGLAATTLSAAATAQTFPPNATWAPLTRLDAGSGTHVPLGDVSGDASNPRDIVGNAANPVAYVHADGTHVYFRLRINTSALISATTFDAGSSFGCLIDANGSDANYEFLAIVEGISSPDTVRFYANTTQQTVNSPSDTPEVLVKSYLGPLQVGQPGYGYARQVATGVAVFPIGSADTDYFVDWAVEKSLLQAAGVGDATPLRFACGSSVGISTLTSDFTDTPSLPLLFSDPYFCGGSGCVPQTCVGYGEPCSAGIGGCAVTGSRYCNAGGVAVCDAFPGEPSEETCNTIDDDCDGVVDDGNPEGGAACTTALLGVCSAGTENCLSGVVQCTPNVTPGSNAETCNTLDDDCDGQTDEGFGLGQSCSVGMGVCAASGVRVCDGQGGATCNATPGTPQDETCNGLDDDCNGFADDGDPGGGEACVTGFEGVCAVGITACSPGGVACVPGVLPGEQPELCNSTDDDCDGEVDEGLGLGNLCVMGVGACAVEGSIVCTPQGGTECNAVAGTPTDEVCGNAIDEDCDGALDNGCPDTDGDGLIDAIEQQIGTDPTDGDTDDDGVSDGEEPSVGDDTDGDGLINGLDADSDNDGLFDGTEIGNDCSGPGTDLAAGHCRPDGDAGLTTTNPLDPDSDNGGVMDGSEDVDLDGVVDPNETDPTASHGADDGANTDTDGDGLSDGLEETIGTNPNDADSDDDGLLDGDEPNPSDDTDGDGLVNPLDPDSDDDALFDGTESGKNCSHPATNPAAQNCRADADGGSLTTSPVHRDTDGGGVRDGAEDRNLNGRIDINETDPTAGNSPDDNQPSNLDNDGDGLTNQLEAFLGSNPNDADSDDDGVLDGDESNPSDDTDGDGKINVRDSDSDGDGLFDGTEVGNGCSHPSTNPAANACRADADMGATRTSMVDPDSDDGGVSDGDEDKNKDGAIDPGETNPTKGNGEDDPLDSDGDGLLDKVELMLGTDPFDADSDDDGVSDGEEPDLGEDTDGDGLINALDPDSDNDGLPDGLEMGKGCNNPDTDASAGHCIPDGDNGATKTDPLDWDTDDGGASDGAEDKDKDGVIDPGETDPTAGHGADDPPDTDGDGIFDADEEVLGTDPNDADTDDDGVRDGDEPSLDEDTDGDGLINALDPDSDNDGLFDGTELGLDCTDPATNIAVNHCVADADAGLTTTDPLDWDTDDGTVSDGSEDVNLNGKIDPGETNPTAGNGADDVGVLDTDGDGLSDELEDFIGTDPFDADSDDDGVIDGQEPNPTVDTDSDGTINALDPDSDDDGLFDGTEMGKDCSSPATDAAAGTCIADADMGATTTSPLDPDTDHGGVSDGDEDTNGNGVVDPGEIDPNDGSDDATKLDADGDGLTNAEEMQIGTDPFDADSDDDGASDGAEHDVGADTDGDGLINGLDPDSDNDGLFDGTELGFDCSGPGTNPMAGSCIPDGDKGATKTDPLDADTDDGGVSDGLEDKDKDGVVDAGETNPLDPSDDIVEPKPCATDDECGGPNSGQICVEGSCTEGCRGEGGNTCPTGEVCTSTNTAPGECVSEDDIRLAGGGCACTTGPTEGTPRGVALALMALGALVVRRKRRA</sequence>
<accession>A0A4U1IUK8</accession>
<evidence type="ECO:0000256" key="4">
    <source>
        <dbReference type="ARBA" id="ARBA00022837"/>
    </source>
</evidence>
<protein>
    <submittedName>
        <fullName evidence="7">MYXO-CTERM sorting domain-containing protein</fullName>
    </submittedName>
</protein>
<dbReference type="Proteomes" id="UP000309215">
    <property type="component" value="Unassembled WGS sequence"/>
</dbReference>
<feature type="compositionally biased region" description="Acidic residues" evidence="5">
    <location>
        <begin position="1081"/>
        <end position="1093"/>
    </location>
</feature>
<keyword evidence="4" id="KW-0106">Calcium</keyword>
<dbReference type="PANTHER" id="PTHR37467:SF1">
    <property type="entry name" value="EXPORTED CALCIUM-BINDING GLYCOPROTEIN"/>
    <property type="match status" value="1"/>
</dbReference>
<dbReference type="InterPro" id="IPR028974">
    <property type="entry name" value="TSP_type-3_rpt"/>
</dbReference>
<feature type="compositionally biased region" description="Acidic residues" evidence="5">
    <location>
        <begin position="716"/>
        <end position="726"/>
    </location>
</feature>
<feature type="compositionally biased region" description="Acidic residues" evidence="5">
    <location>
        <begin position="1118"/>
        <end position="1146"/>
    </location>
</feature>
<name>A0A4U1IUK8_9BACT</name>
<evidence type="ECO:0000256" key="6">
    <source>
        <dbReference type="SAM" id="Phobius"/>
    </source>
</evidence>
<dbReference type="Pfam" id="PF11617">
    <property type="entry name" value="Cu-binding_MopE"/>
    <property type="match status" value="5"/>
</dbReference>
<feature type="region of interest" description="Disordered" evidence="5">
    <location>
        <begin position="593"/>
        <end position="1184"/>
    </location>
</feature>
<feature type="compositionally biased region" description="Polar residues" evidence="5">
    <location>
        <begin position="1291"/>
        <end position="1302"/>
    </location>
</feature>
<keyword evidence="6" id="KW-1133">Transmembrane helix</keyword>
<keyword evidence="3" id="KW-0732">Signal</keyword>
<keyword evidence="6" id="KW-0472">Membrane</keyword>
<evidence type="ECO:0000256" key="5">
    <source>
        <dbReference type="SAM" id="MobiDB-lite"/>
    </source>
</evidence>
<feature type="compositionally biased region" description="Acidic residues" evidence="5">
    <location>
        <begin position="598"/>
        <end position="621"/>
    </location>
</feature>
<dbReference type="NCBIfam" id="TIGR03901">
    <property type="entry name" value="MYXO-CTERM"/>
    <property type="match status" value="1"/>
</dbReference>
<feature type="compositionally biased region" description="Acidic residues" evidence="5">
    <location>
        <begin position="1376"/>
        <end position="1385"/>
    </location>
</feature>